<sequence>MDKVDSQTLLKKGAEASLFLADWHGRKVIVKTRFPKKYRPAELDEKIRSYRTAHEPQLMHESKKAGVPTPTIFLVDMKNTAITMEFVEGKQMKQVLPHVSMKEKQELCSRVGVLIGKMHKRGVVHGDLTTSNMILDGKGKIFLVDFGLGEKTREIEARGVDLHLMKRALQSTHYQFAEECFRNVLQGYAEVWGWEDAEKVFEKTREIERRGRYVDERKQP</sequence>
<evidence type="ECO:0000256" key="8">
    <source>
        <dbReference type="ARBA" id="ARBA00022840"/>
    </source>
</evidence>
<dbReference type="GO" id="GO:0005829">
    <property type="term" value="C:cytosol"/>
    <property type="evidence" value="ECO:0007669"/>
    <property type="project" value="TreeGrafter"/>
</dbReference>
<dbReference type="AlphaFoldDB" id="A0A0M0BU31"/>
<dbReference type="GO" id="GO:0005524">
    <property type="term" value="F:ATP binding"/>
    <property type="evidence" value="ECO:0007669"/>
    <property type="project" value="UniProtKB-KW"/>
</dbReference>
<accession>A0A0M0BU31</accession>
<evidence type="ECO:0000256" key="1">
    <source>
        <dbReference type="ARBA" id="ARBA00010630"/>
    </source>
</evidence>
<dbReference type="GO" id="GO:0004674">
    <property type="term" value="F:protein serine/threonine kinase activity"/>
    <property type="evidence" value="ECO:0007669"/>
    <property type="project" value="UniProtKB-KW"/>
</dbReference>
<evidence type="ECO:0000313" key="14">
    <source>
        <dbReference type="Proteomes" id="UP000054016"/>
    </source>
</evidence>
<comment type="subunit">
    <text evidence="11">Component of the KEOPS complex that consists of Kae1, Bud32, Cgi121 and Pcc1; the whole complex dimerizes.</text>
</comment>
<comment type="catalytic activity">
    <reaction evidence="9">
        <text>L-threonyl-[protein] + ATP = O-phospho-L-threonyl-[protein] + ADP + H(+)</text>
        <dbReference type="Rhea" id="RHEA:46608"/>
        <dbReference type="Rhea" id="RHEA-COMP:11060"/>
        <dbReference type="Rhea" id="RHEA-COMP:11605"/>
        <dbReference type="ChEBI" id="CHEBI:15378"/>
        <dbReference type="ChEBI" id="CHEBI:30013"/>
        <dbReference type="ChEBI" id="CHEBI:30616"/>
        <dbReference type="ChEBI" id="CHEBI:61977"/>
        <dbReference type="ChEBI" id="CHEBI:456216"/>
        <dbReference type="EC" id="2.7.11.1"/>
    </reaction>
</comment>
<dbReference type="EMBL" id="LFWV01000011">
    <property type="protein sequence ID" value="KON32122.1"/>
    <property type="molecule type" value="Genomic_DNA"/>
</dbReference>
<comment type="caution">
    <text evidence="13">The sequence shown here is derived from an EMBL/GenBank/DDBJ whole genome shotgun (WGS) entry which is preliminary data.</text>
</comment>
<evidence type="ECO:0000256" key="7">
    <source>
        <dbReference type="ARBA" id="ARBA00022777"/>
    </source>
</evidence>
<proteinExistence type="inferred from homology"/>
<feature type="domain" description="Protein kinase" evidence="12">
    <location>
        <begin position="4"/>
        <end position="220"/>
    </location>
</feature>
<dbReference type="FunFam" id="3.30.200.20:FF:000201">
    <property type="entry name" value="TP53-regulating kinase isoform X1"/>
    <property type="match status" value="1"/>
</dbReference>
<comment type="catalytic activity">
    <reaction evidence="10">
        <text>L-seryl-[protein] + ATP = O-phospho-L-seryl-[protein] + ADP + H(+)</text>
        <dbReference type="Rhea" id="RHEA:17989"/>
        <dbReference type="Rhea" id="RHEA-COMP:9863"/>
        <dbReference type="Rhea" id="RHEA-COMP:11604"/>
        <dbReference type="ChEBI" id="CHEBI:15378"/>
        <dbReference type="ChEBI" id="CHEBI:29999"/>
        <dbReference type="ChEBI" id="CHEBI:30616"/>
        <dbReference type="ChEBI" id="CHEBI:83421"/>
        <dbReference type="ChEBI" id="CHEBI:456216"/>
        <dbReference type="EC" id="2.7.11.1"/>
    </reaction>
</comment>
<dbReference type="InterPro" id="IPR011009">
    <property type="entry name" value="Kinase-like_dom_sf"/>
</dbReference>
<evidence type="ECO:0000259" key="12">
    <source>
        <dbReference type="PROSITE" id="PS50011"/>
    </source>
</evidence>
<evidence type="ECO:0000256" key="2">
    <source>
        <dbReference type="ARBA" id="ARBA00012513"/>
    </source>
</evidence>
<dbReference type="PANTHER" id="PTHR12209">
    <property type="entry name" value="NON-SPECIFIC SERINE/THREONINE PROTEIN KINASE"/>
    <property type="match status" value="1"/>
</dbReference>
<evidence type="ECO:0000256" key="9">
    <source>
        <dbReference type="ARBA" id="ARBA00047899"/>
    </source>
</evidence>
<reference evidence="14" key="1">
    <citation type="submission" date="2015-06" db="EMBL/GenBank/DDBJ databases">
        <title>New insights into the roles of widespread benthic archaea in carbon and nitrogen cycling.</title>
        <authorList>
            <person name="Lazar C.S."/>
            <person name="Baker B.J."/>
            <person name="Seitz K.W."/>
            <person name="Hyde A.S."/>
            <person name="Dick G.J."/>
            <person name="Hinrichs K.-U."/>
            <person name="Teske A.P."/>
        </authorList>
    </citation>
    <scope>NUCLEOTIDE SEQUENCE [LARGE SCALE GENOMIC DNA]</scope>
</reference>
<dbReference type="Gene3D" id="1.10.510.10">
    <property type="entry name" value="Transferase(Phosphotransferase) domain 1"/>
    <property type="match status" value="1"/>
</dbReference>
<dbReference type="InterPro" id="IPR008266">
    <property type="entry name" value="Tyr_kinase_AS"/>
</dbReference>
<dbReference type="SUPFAM" id="SSF56112">
    <property type="entry name" value="Protein kinase-like (PK-like)"/>
    <property type="match status" value="1"/>
</dbReference>
<evidence type="ECO:0000256" key="10">
    <source>
        <dbReference type="ARBA" id="ARBA00048679"/>
    </source>
</evidence>
<dbReference type="Gene3D" id="3.30.200.20">
    <property type="entry name" value="Phosphorylase Kinase, domain 1"/>
    <property type="match status" value="1"/>
</dbReference>
<dbReference type="PANTHER" id="PTHR12209:SF0">
    <property type="entry name" value="EKC_KEOPS COMPLEX SUBUNIT TP53RK"/>
    <property type="match status" value="1"/>
</dbReference>
<dbReference type="NCBIfam" id="NF011463">
    <property type="entry name" value="PRK14879.1-4"/>
    <property type="match status" value="1"/>
</dbReference>
<keyword evidence="6" id="KW-0547">Nucleotide-binding</keyword>
<evidence type="ECO:0000256" key="6">
    <source>
        <dbReference type="ARBA" id="ARBA00022741"/>
    </source>
</evidence>
<keyword evidence="5" id="KW-0819">tRNA processing</keyword>
<evidence type="ECO:0000256" key="4">
    <source>
        <dbReference type="ARBA" id="ARBA00022679"/>
    </source>
</evidence>
<dbReference type="EC" id="2.7.11.1" evidence="2"/>
<protein>
    <recommendedName>
        <fullName evidence="2">non-specific serine/threonine protein kinase</fullName>
        <ecNumber evidence="2">2.7.11.1</ecNumber>
    </recommendedName>
</protein>
<dbReference type="PROSITE" id="PS50011">
    <property type="entry name" value="PROTEIN_KINASE_DOM"/>
    <property type="match status" value="1"/>
</dbReference>
<organism evidence="13 14">
    <name type="scientific">miscellaneous Crenarchaeota group-1 archaeon SG8-32-3</name>
    <dbReference type="NCBI Taxonomy" id="1685125"/>
    <lineage>
        <taxon>Archaea</taxon>
        <taxon>Candidatus Bathyarchaeota</taxon>
        <taxon>MCG-1</taxon>
    </lineage>
</organism>
<evidence type="ECO:0000256" key="5">
    <source>
        <dbReference type="ARBA" id="ARBA00022694"/>
    </source>
</evidence>
<dbReference type="GO" id="GO:0000408">
    <property type="term" value="C:EKC/KEOPS complex"/>
    <property type="evidence" value="ECO:0007669"/>
    <property type="project" value="UniProtKB-ARBA"/>
</dbReference>
<dbReference type="NCBIfam" id="TIGR03724">
    <property type="entry name" value="arch_bud32"/>
    <property type="match status" value="1"/>
</dbReference>
<keyword evidence="7" id="KW-0418">Kinase</keyword>
<keyword evidence="8" id="KW-0067">ATP-binding</keyword>
<dbReference type="Proteomes" id="UP000054016">
    <property type="component" value="Unassembled WGS sequence"/>
</dbReference>
<dbReference type="Pfam" id="PF00069">
    <property type="entry name" value="Pkinase"/>
    <property type="match status" value="1"/>
</dbReference>
<evidence type="ECO:0000256" key="3">
    <source>
        <dbReference type="ARBA" id="ARBA00022527"/>
    </source>
</evidence>
<evidence type="ECO:0000256" key="11">
    <source>
        <dbReference type="ARBA" id="ARBA00065170"/>
    </source>
</evidence>
<name>A0A0M0BU31_9ARCH</name>
<dbReference type="PROSITE" id="PS00109">
    <property type="entry name" value="PROTEIN_KINASE_TYR"/>
    <property type="match status" value="1"/>
</dbReference>
<dbReference type="PATRIC" id="fig|1685125.3.peg.272"/>
<gene>
    <name evidence="13" type="ORF">AC478_01220</name>
</gene>
<dbReference type="InterPro" id="IPR000719">
    <property type="entry name" value="Prot_kinase_dom"/>
</dbReference>
<keyword evidence="4" id="KW-0808">Transferase</keyword>
<keyword evidence="3" id="KW-0723">Serine/threonine-protein kinase</keyword>
<evidence type="ECO:0000313" key="13">
    <source>
        <dbReference type="EMBL" id="KON32122.1"/>
    </source>
</evidence>
<comment type="similarity">
    <text evidence="1">Belongs to the protein kinase superfamily. BUD32 family.</text>
</comment>
<dbReference type="NCBIfam" id="NF011462">
    <property type="entry name" value="PRK14879.1-3"/>
    <property type="match status" value="1"/>
</dbReference>
<dbReference type="GO" id="GO:0008033">
    <property type="term" value="P:tRNA processing"/>
    <property type="evidence" value="ECO:0007669"/>
    <property type="project" value="UniProtKB-KW"/>
</dbReference>
<dbReference type="InterPro" id="IPR022495">
    <property type="entry name" value="Bud32"/>
</dbReference>